<feature type="compositionally biased region" description="Basic and acidic residues" evidence="1">
    <location>
        <begin position="456"/>
        <end position="468"/>
    </location>
</feature>
<feature type="compositionally biased region" description="Basic and acidic residues" evidence="1">
    <location>
        <begin position="291"/>
        <end position="312"/>
    </location>
</feature>
<organism evidence="2 3">
    <name type="scientific">Gekko japonicus</name>
    <name type="common">Schlegel's Japanese gecko</name>
    <dbReference type="NCBI Taxonomy" id="146911"/>
    <lineage>
        <taxon>Eukaryota</taxon>
        <taxon>Metazoa</taxon>
        <taxon>Chordata</taxon>
        <taxon>Craniata</taxon>
        <taxon>Vertebrata</taxon>
        <taxon>Euteleostomi</taxon>
        <taxon>Lepidosauria</taxon>
        <taxon>Squamata</taxon>
        <taxon>Bifurcata</taxon>
        <taxon>Gekkota</taxon>
        <taxon>Gekkonidae</taxon>
        <taxon>Gekkoninae</taxon>
        <taxon>Gekko</taxon>
    </lineage>
</organism>
<dbReference type="GeneID" id="107108456"/>
<feature type="region of interest" description="Disordered" evidence="1">
    <location>
        <begin position="394"/>
        <end position="443"/>
    </location>
</feature>
<evidence type="ECO:0000313" key="3">
    <source>
        <dbReference type="RefSeq" id="XP_015264379.1"/>
    </source>
</evidence>
<evidence type="ECO:0000313" key="2">
    <source>
        <dbReference type="Proteomes" id="UP000694871"/>
    </source>
</evidence>
<name>A0ABM1JSE2_GEKJA</name>
<feature type="compositionally biased region" description="Acidic residues" evidence="1">
    <location>
        <begin position="213"/>
        <end position="223"/>
    </location>
</feature>
<evidence type="ECO:0000256" key="1">
    <source>
        <dbReference type="SAM" id="MobiDB-lite"/>
    </source>
</evidence>
<feature type="compositionally biased region" description="Low complexity" evidence="1">
    <location>
        <begin position="517"/>
        <end position="529"/>
    </location>
</feature>
<feature type="compositionally biased region" description="Polar residues" evidence="1">
    <location>
        <begin position="484"/>
        <end position="497"/>
    </location>
</feature>
<feature type="compositionally biased region" description="Basic and acidic residues" evidence="1">
    <location>
        <begin position="108"/>
        <end position="131"/>
    </location>
</feature>
<sequence>MASPAPGGAPVDAEAAALLWERAWSLEEVRGGSQAWSLAADAGLLRFLQEFSQQTISRTHEIKKQMDGLVQETKNTDCRLHNVFNGFLMLSNTQFIENRVYDEEVEESAPRTEAGDKPEQEKTREQKEADLIPKIQEAVNYGLQVLDSAFEQLDIKAGNSDSEEETNEKMELILEPKVMAAHLPQSSSALSPVLKEVSCSVDSDRGSMVDSEGKDEEELEEEFGNVSEDDRKPRTALMSDEDDDDLFGGDSEKGEEDEDDVEENSRPKKKRPTSFTDQLTARIKGDLPYPRNEERLSSADIKSKKAEKEKEGVGVPSDGLSSFLQGNVTPALCSVVLLPPIAKSDLFAELPKGVDAAEKEERVPINDEPLSKAVRKVPAGAVFLLPGGTDVFSPSSLLTEKEEKKAAEPAAGKTPKQQPGVSLFDDDDFQVRRSDPVSTKSAADLFGDVEEDLFKAKPDAGRAVKDVPQEVEGSKGTVARDKSQPPSAQSFKPSTPTVPKDHKSLFSDEEDSEDLFSASQSSKSSGLPSKGTTKAPLSLFEDEDEEELFGSLPVKAQASKPPPEKASRLLFSSDEEDHWNPAATVKSASEGSQRKEATKAAVAVNKKSLFVEEEEEDLFAITQD</sequence>
<dbReference type="PANTHER" id="PTHR21669:SF38">
    <property type="entry name" value="WASH COMPLEX SUBUNIT 2A-RELATED"/>
    <property type="match status" value="1"/>
</dbReference>
<accession>A0ABM1JSE2</accession>
<proteinExistence type="predicted"/>
<reference evidence="3" key="1">
    <citation type="submission" date="2025-08" db="UniProtKB">
        <authorList>
            <consortium name="RefSeq"/>
        </authorList>
    </citation>
    <scope>IDENTIFICATION</scope>
</reference>
<keyword evidence="2" id="KW-1185">Reference proteome</keyword>
<gene>
    <name evidence="3" type="primary">LOC107108456</name>
</gene>
<feature type="compositionally biased region" description="Acidic residues" evidence="1">
    <location>
        <begin position="239"/>
        <end position="262"/>
    </location>
</feature>
<feature type="non-terminal residue" evidence="3">
    <location>
        <position position="624"/>
    </location>
</feature>
<feature type="region of interest" description="Disordered" evidence="1">
    <location>
        <begin position="456"/>
        <end position="566"/>
    </location>
</feature>
<feature type="region of interest" description="Disordered" evidence="1">
    <location>
        <begin position="199"/>
        <end position="318"/>
    </location>
</feature>
<dbReference type="Proteomes" id="UP000694871">
    <property type="component" value="Unplaced"/>
</dbReference>
<dbReference type="PANTHER" id="PTHR21669">
    <property type="entry name" value="CAPZ-INTERACTING PROTEIN AND RELATED PROTEINS"/>
    <property type="match status" value="1"/>
</dbReference>
<protein>
    <submittedName>
        <fullName evidence="3">WASH complex subunit FAM21-like</fullName>
    </submittedName>
</protein>
<feature type="region of interest" description="Disordered" evidence="1">
    <location>
        <begin position="103"/>
        <end position="131"/>
    </location>
</feature>
<dbReference type="RefSeq" id="XP_015264379.1">
    <property type="nucleotide sequence ID" value="XM_015408893.1"/>
</dbReference>